<dbReference type="Gene3D" id="3.40.50.2300">
    <property type="match status" value="2"/>
</dbReference>
<keyword evidence="5" id="KW-0418">Kinase</keyword>
<keyword evidence="4" id="KW-0808">Transferase</keyword>
<evidence type="ECO:0000259" key="8">
    <source>
        <dbReference type="PROSITE" id="PS50109"/>
    </source>
</evidence>
<feature type="domain" description="Histidine kinase" evidence="8">
    <location>
        <begin position="399"/>
        <end position="623"/>
    </location>
</feature>
<evidence type="ECO:0000256" key="4">
    <source>
        <dbReference type="ARBA" id="ARBA00022679"/>
    </source>
</evidence>
<name>A0ABN1M0S6_9FIRM</name>
<dbReference type="Pfam" id="PF00512">
    <property type="entry name" value="HisKA"/>
    <property type="match status" value="1"/>
</dbReference>
<dbReference type="Gene3D" id="1.10.287.130">
    <property type="match status" value="1"/>
</dbReference>
<dbReference type="InterPro" id="IPR036890">
    <property type="entry name" value="HATPase_C_sf"/>
</dbReference>
<feature type="transmembrane region" description="Helical" evidence="7">
    <location>
        <begin position="347"/>
        <end position="370"/>
    </location>
</feature>
<dbReference type="SMART" id="SM00387">
    <property type="entry name" value="HATPase_c"/>
    <property type="match status" value="1"/>
</dbReference>
<dbReference type="InterPro" id="IPR036097">
    <property type="entry name" value="HisK_dim/P_sf"/>
</dbReference>
<sequence>MRRYGDKLLFPFLTIMFYLTSFSIVSAQQYKSWKNVLYISSYSPNYETFSDQLEGIKDGIEKDVNIQMEYMDSRRFLDEENVNKFYELLKYKLENNKKYDVIILADDQALEFGLRYKKELFKDTPIVFLGVSSPDRIKKANKEENIYGVTEDTSIQENIELIDKLHKGKNINVISDASSNHLNEQYDFKKMREKNKNINFISMSLYNMTFEELGKKLKNLDNNDVVLVIYSYVDKMGTLKSIKESYEFIKKNANVPIYSVMDYGTQCGFVGGRVVSHYDQGKIAGLMAKDILQGKKPKEKIIDGYKINKFVFDYDQLRDNRISKKDLPKDSIVINTPIDIIYRYREIIYTSVGLIISLVIVVISFILYTIRKLHYEKELIKAKELAESMNKSQSNFISNISHELRTPVAVIMSANQILDMNMKKVQNNYSESNNEKIDIIKQNCNRLLRLTNNIIDIAKVDSGFMNLKLRNIDIIILLESITMSVIPYATSKNIDIIFDTSDEECIMSVDPDKIERIVLNLISNAIKFSKDNMTIYVSVYVDKIENLLTFSVKDNGIGIDESHLEKIFERFAQVEDTMIRRNEGSGIGLSLVKIFTSLHGGDIEVKSKVNEGSEFIIRLPINVLEDEEVVNCELYYDDTTNSKTALEFSDIEF</sequence>
<evidence type="ECO:0000256" key="6">
    <source>
        <dbReference type="ARBA" id="ARBA00023012"/>
    </source>
</evidence>
<organism evidence="9 10">
    <name type="scientific">Paraclostridium tenue</name>
    <dbReference type="NCBI Taxonomy" id="1737"/>
    <lineage>
        <taxon>Bacteria</taxon>
        <taxon>Bacillati</taxon>
        <taxon>Bacillota</taxon>
        <taxon>Clostridia</taxon>
        <taxon>Peptostreptococcales</taxon>
        <taxon>Peptostreptococcaceae</taxon>
        <taxon>Paraclostridium</taxon>
    </lineage>
</organism>
<dbReference type="Gene3D" id="3.30.565.10">
    <property type="entry name" value="Histidine kinase-like ATPase, C-terminal domain"/>
    <property type="match status" value="1"/>
</dbReference>
<evidence type="ECO:0000256" key="7">
    <source>
        <dbReference type="SAM" id="Phobius"/>
    </source>
</evidence>
<proteinExistence type="predicted"/>
<protein>
    <recommendedName>
        <fullName evidence="2">histidine kinase</fullName>
        <ecNumber evidence="2">2.7.13.3</ecNumber>
    </recommendedName>
</protein>
<dbReference type="Pfam" id="PF04392">
    <property type="entry name" value="ABC_sub_bind"/>
    <property type="match status" value="1"/>
</dbReference>
<dbReference type="EC" id="2.7.13.3" evidence="2"/>
<keyword evidence="7" id="KW-0812">Transmembrane</keyword>
<dbReference type="InterPro" id="IPR003661">
    <property type="entry name" value="HisK_dim/P_dom"/>
</dbReference>
<dbReference type="PROSITE" id="PS50109">
    <property type="entry name" value="HIS_KIN"/>
    <property type="match status" value="1"/>
</dbReference>
<dbReference type="SMART" id="SM00388">
    <property type="entry name" value="HisKA"/>
    <property type="match status" value="1"/>
</dbReference>
<dbReference type="InterPro" id="IPR004358">
    <property type="entry name" value="Sig_transdc_His_kin-like_C"/>
</dbReference>
<dbReference type="SUPFAM" id="SSF55874">
    <property type="entry name" value="ATPase domain of HSP90 chaperone/DNA topoisomerase II/histidine kinase"/>
    <property type="match status" value="1"/>
</dbReference>
<dbReference type="InterPro" id="IPR007487">
    <property type="entry name" value="ABC_transpt-TYRBP-like"/>
</dbReference>
<dbReference type="Proteomes" id="UP001400965">
    <property type="component" value="Unassembled WGS sequence"/>
</dbReference>
<evidence type="ECO:0000256" key="5">
    <source>
        <dbReference type="ARBA" id="ARBA00022777"/>
    </source>
</evidence>
<dbReference type="Pfam" id="PF02518">
    <property type="entry name" value="HATPase_c"/>
    <property type="match status" value="1"/>
</dbReference>
<dbReference type="EMBL" id="BAAACP010000004">
    <property type="protein sequence ID" value="GAA0862850.1"/>
    <property type="molecule type" value="Genomic_DNA"/>
</dbReference>
<comment type="catalytic activity">
    <reaction evidence="1">
        <text>ATP + protein L-histidine = ADP + protein N-phospho-L-histidine.</text>
        <dbReference type="EC" id="2.7.13.3"/>
    </reaction>
</comment>
<dbReference type="CDD" id="cd00082">
    <property type="entry name" value="HisKA"/>
    <property type="match status" value="1"/>
</dbReference>
<evidence type="ECO:0000313" key="9">
    <source>
        <dbReference type="EMBL" id="GAA0862850.1"/>
    </source>
</evidence>
<evidence type="ECO:0000256" key="3">
    <source>
        <dbReference type="ARBA" id="ARBA00022553"/>
    </source>
</evidence>
<reference evidence="9 10" key="1">
    <citation type="journal article" date="2019" name="Int. J. Syst. Evol. Microbiol.">
        <title>The Global Catalogue of Microorganisms (GCM) 10K type strain sequencing project: providing services to taxonomists for standard genome sequencing and annotation.</title>
        <authorList>
            <consortium name="The Broad Institute Genomics Platform"/>
            <consortium name="The Broad Institute Genome Sequencing Center for Infectious Disease"/>
            <person name="Wu L."/>
            <person name="Ma J."/>
        </authorList>
    </citation>
    <scope>NUCLEOTIDE SEQUENCE [LARGE SCALE GENOMIC DNA]</scope>
    <source>
        <strain evidence="9 10">JCM 6486</strain>
    </source>
</reference>
<gene>
    <name evidence="9" type="ORF">GCM10008917_09890</name>
</gene>
<evidence type="ECO:0000256" key="2">
    <source>
        <dbReference type="ARBA" id="ARBA00012438"/>
    </source>
</evidence>
<dbReference type="InterPro" id="IPR050736">
    <property type="entry name" value="Sensor_HK_Regulatory"/>
</dbReference>
<dbReference type="PRINTS" id="PR00344">
    <property type="entry name" value="BCTRLSENSOR"/>
</dbReference>
<keyword evidence="6" id="KW-0902">Two-component regulatory system</keyword>
<evidence type="ECO:0000256" key="1">
    <source>
        <dbReference type="ARBA" id="ARBA00000085"/>
    </source>
</evidence>
<keyword evidence="10" id="KW-1185">Reference proteome</keyword>
<evidence type="ECO:0000313" key="10">
    <source>
        <dbReference type="Proteomes" id="UP001400965"/>
    </source>
</evidence>
<keyword evidence="7" id="KW-1133">Transmembrane helix</keyword>
<keyword evidence="3" id="KW-0597">Phosphoprotein</keyword>
<dbReference type="SUPFAM" id="SSF47384">
    <property type="entry name" value="Homodimeric domain of signal transducing histidine kinase"/>
    <property type="match status" value="1"/>
</dbReference>
<comment type="caution">
    <text evidence="9">The sequence shown here is derived from an EMBL/GenBank/DDBJ whole genome shotgun (WGS) entry which is preliminary data.</text>
</comment>
<dbReference type="InterPro" id="IPR003594">
    <property type="entry name" value="HATPase_dom"/>
</dbReference>
<dbReference type="PANTHER" id="PTHR43711">
    <property type="entry name" value="TWO-COMPONENT HISTIDINE KINASE"/>
    <property type="match status" value="1"/>
</dbReference>
<dbReference type="InterPro" id="IPR005467">
    <property type="entry name" value="His_kinase_dom"/>
</dbReference>
<keyword evidence="7" id="KW-0472">Membrane</keyword>
<dbReference type="PANTHER" id="PTHR43711:SF26">
    <property type="entry name" value="SENSOR HISTIDINE KINASE RCSC"/>
    <property type="match status" value="1"/>
</dbReference>
<accession>A0ABN1M0S6</accession>